<comment type="caution">
    <text evidence="1">The sequence shown here is derived from an EMBL/GenBank/DDBJ whole genome shotgun (WGS) entry which is preliminary data.</text>
</comment>
<evidence type="ECO:0000313" key="1">
    <source>
        <dbReference type="EMBL" id="GIY72685.1"/>
    </source>
</evidence>
<name>A0AAV4VQM6_CAEEX</name>
<keyword evidence="2" id="KW-1185">Reference proteome</keyword>
<dbReference type="Proteomes" id="UP001054945">
    <property type="component" value="Unassembled WGS sequence"/>
</dbReference>
<organism evidence="1 2">
    <name type="scientific">Caerostris extrusa</name>
    <name type="common">Bark spider</name>
    <name type="synonym">Caerostris bankana</name>
    <dbReference type="NCBI Taxonomy" id="172846"/>
    <lineage>
        <taxon>Eukaryota</taxon>
        <taxon>Metazoa</taxon>
        <taxon>Ecdysozoa</taxon>
        <taxon>Arthropoda</taxon>
        <taxon>Chelicerata</taxon>
        <taxon>Arachnida</taxon>
        <taxon>Araneae</taxon>
        <taxon>Araneomorphae</taxon>
        <taxon>Entelegynae</taxon>
        <taxon>Araneoidea</taxon>
        <taxon>Araneidae</taxon>
        <taxon>Caerostris</taxon>
    </lineage>
</organism>
<sequence length="130" mass="14562">MRTIERRKVRKYIIFSILTPPVEQSTDPSHLHGGMMCENFININDIRGEINRNQIHYDEFVSRGTSILKGKYPAFVSHFVKISNSSSINDTSTTNIAGKFSTSIINIPSQPLTSSTEFGHFQAVGGDRKS</sequence>
<evidence type="ECO:0000313" key="2">
    <source>
        <dbReference type="Proteomes" id="UP001054945"/>
    </source>
</evidence>
<reference evidence="1 2" key="1">
    <citation type="submission" date="2021-06" db="EMBL/GenBank/DDBJ databases">
        <title>Caerostris extrusa draft genome.</title>
        <authorList>
            <person name="Kono N."/>
            <person name="Arakawa K."/>
        </authorList>
    </citation>
    <scope>NUCLEOTIDE SEQUENCE [LARGE SCALE GENOMIC DNA]</scope>
</reference>
<dbReference type="AlphaFoldDB" id="A0AAV4VQM6"/>
<proteinExistence type="predicted"/>
<dbReference type="EMBL" id="BPLR01014980">
    <property type="protein sequence ID" value="GIY72685.1"/>
    <property type="molecule type" value="Genomic_DNA"/>
</dbReference>
<protein>
    <submittedName>
        <fullName evidence="1">Uncharacterized protein</fullName>
    </submittedName>
</protein>
<gene>
    <name evidence="1" type="ORF">CEXT_55371</name>
</gene>
<accession>A0AAV4VQM6</accession>